<dbReference type="AlphaFoldDB" id="H1VRH0"/>
<proteinExistence type="predicted"/>
<reference evidence="2" key="1">
    <citation type="journal article" date="2012" name="Nat. Genet.">
        <title>Lifestyle transitions in plant pathogenic Colletotrichum fungi deciphered by genome and transcriptome analyses.</title>
        <authorList>
            <person name="O'Connell R.J."/>
            <person name="Thon M.R."/>
            <person name="Hacquard S."/>
            <person name="Amyotte S.G."/>
            <person name="Kleemann J."/>
            <person name="Torres M.F."/>
            <person name="Damm U."/>
            <person name="Buiate E.A."/>
            <person name="Epstein L."/>
            <person name="Alkan N."/>
            <person name="Altmueller J."/>
            <person name="Alvarado-Balderrama L."/>
            <person name="Bauser C.A."/>
            <person name="Becker C."/>
            <person name="Birren B.W."/>
            <person name="Chen Z."/>
            <person name="Choi J."/>
            <person name="Crouch J.A."/>
            <person name="Duvick J.P."/>
            <person name="Farman M.A."/>
            <person name="Gan P."/>
            <person name="Heiman D."/>
            <person name="Henrissat B."/>
            <person name="Howard R.J."/>
            <person name="Kabbage M."/>
            <person name="Koch C."/>
            <person name="Kracher B."/>
            <person name="Kubo Y."/>
            <person name="Law A.D."/>
            <person name="Lebrun M.-H."/>
            <person name="Lee Y.-H."/>
            <person name="Miyara I."/>
            <person name="Moore N."/>
            <person name="Neumann U."/>
            <person name="Nordstroem K."/>
            <person name="Panaccione D.G."/>
            <person name="Panstruga R."/>
            <person name="Place M."/>
            <person name="Proctor R.H."/>
            <person name="Prusky D."/>
            <person name="Rech G."/>
            <person name="Reinhardt R."/>
            <person name="Rollins J.A."/>
            <person name="Rounsley S."/>
            <person name="Schardl C.L."/>
            <person name="Schwartz D.C."/>
            <person name="Shenoy N."/>
            <person name="Shirasu K."/>
            <person name="Sikhakolli U.R."/>
            <person name="Stueber K."/>
            <person name="Sukno S.A."/>
            <person name="Sweigard J.A."/>
            <person name="Takano Y."/>
            <person name="Takahara H."/>
            <person name="Trail F."/>
            <person name="van der Does H.C."/>
            <person name="Voll L.M."/>
            <person name="Will I."/>
            <person name="Young S."/>
            <person name="Zeng Q."/>
            <person name="Zhang J."/>
            <person name="Zhou S."/>
            <person name="Dickman M.B."/>
            <person name="Schulze-Lefert P."/>
            <person name="Ver Loren van Themaat E."/>
            <person name="Ma L.-J."/>
            <person name="Vaillancourt L.J."/>
        </authorList>
    </citation>
    <scope>NUCLEOTIDE SEQUENCE [LARGE SCALE GENOMIC DNA]</scope>
    <source>
        <strain evidence="2">IMI 349063</strain>
    </source>
</reference>
<evidence type="ECO:0000313" key="2">
    <source>
        <dbReference type="Proteomes" id="UP000007174"/>
    </source>
</evidence>
<gene>
    <name evidence="1" type="ORF">CH063_12715</name>
</gene>
<dbReference type="HOGENOM" id="CLU_2399551_0_0_1"/>
<dbReference type="EMBL" id="CACQ02005673">
    <property type="protein sequence ID" value="CCF42826.1"/>
    <property type="molecule type" value="Genomic_DNA"/>
</dbReference>
<sequence>MFVNQLSDVYFPSVLRHQKHGVRDKSAGGSVSLRIIPLDESAFFFPAALACTLPGLSHLSNELTAAYFGNEALYDICTFQSTESLDSPYLQRI</sequence>
<protein>
    <submittedName>
        <fullName evidence="1">Uncharacterized protein</fullName>
    </submittedName>
</protein>
<name>H1VRH0_COLHI</name>
<evidence type="ECO:0000313" key="1">
    <source>
        <dbReference type="EMBL" id="CCF42826.1"/>
    </source>
</evidence>
<organism evidence="1 2">
    <name type="scientific">Colletotrichum higginsianum (strain IMI 349063)</name>
    <name type="common">Crucifer anthracnose fungus</name>
    <dbReference type="NCBI Taxonomy" id="759273"/>
    <lineage>
        <taxon>Eukaryota</taxon>
        <taxon>Fungi</taxon>
        <taxon>Dikarya</taxon>
        <taxon>Ascomycota</taxon>
        <taxon>Pezizomycotina</taxon>
        <taxon>Sordariomycetes</taxon>
        <taxon>Hypocreomycetidae</taxon>
        <taxon>Glomerellales</taxon>
        <taxon>Glomerellaceae</taxon>
        <taxon>Colletotrichum</taxon>
        <taxon>Colletotrichum destructivum species complex</taxon>
    </lineage>
</organism>
<dbReference type="Proteomes" id="UP000007174">
    <property type="component" value="Unassembled WGS sequence"/>
</dbReference>
<accession>H1VRH0</accession>